<dbReference type="SUPFAM" id="SSF53335">
    <property type="entry name" value="S-adenosyl-L-methionine-dependent methyltransferases"/>
    <property type="match status" value="1"/>
</dbReference>
<dbReference type="EMBL" id="BAAAZO010000011">
    <property type="protein sequence ID" value="GAA3632582.1"/>
    <property type="molecule type" value="Genomic_DNA"/>
</dbReference>
<dbReference type="GO" id="GO:0008168">
    <property type="term" value="F:methyltransferase activity"/>
    <property type="evidence" value="ECO:0007669"/>
    <property type="project" value="UniProtKB-KW"/>
</dbReference>
<proteinExistence type="inferred from homology"/>
<evidence type="ECO:0000259" key="5">
    <source>
        <dbReference type="Pfam" id="PF05175"/>
    </source>
</evidence>
<evidence type="ECO:0000256" key="1">
    <source>
        <dbReference type="ARBA" id="ARBA00006149"/>
    </source>
</evidence>
<dbReference type="InterPro" id="IPR007848">
    <property type="entry name" value="Small_mtfrase_dom"/>
</dbReference>
<dbReference type="GO" id="GO:0032259">
    <property type="term" value="P:methylation"/>
    <property type="evidence" value="ECO:0007669"/>
    <property type="project" value="UniProtKB-KW"/>
</dbReference>
<dbReference type="InterPro" id="IPR055487">
    <property type="entry name" value="DUF7059"/>
</dbReference>
<evidence type="ECO:0000313" key="8">
    <source>
        <dbReference type="EMBL" id="GAA3632582.1"/>
    </source>
</evidence>
<comment type="caution">
    <text evidence="8">The sequence shown here is derived from an EMBL/GenBank/DDBJ whole genome shotgun (WGS) entry which is preliminary data.</text>
</comment>
<feature type="domain" description="DUF7782" evidence="7">
    <location>
        <begin position="403"/>
        <end position="512"/>
    </location>
</feature>
<dbReference type="RefSeq" id="WP_231483926.1">
    <property type="nucleotide sequence ID" value="NZ_BAAAZO010000011.1"/>
</dbReference>
<dbReference type="PANTHER" id="PTHR45875:SF1">
    <property type="entry name" value="METHYLTRANSFERASE N6AMT1"/>
    <property type="match status" value="1"/>
</dbReference>
<dbReference type="Pfam" id="PF05175">
    <property type="entry name" value="MTS"/>
    <property type="match status" value="1"/>
</dbReference>
<gene>
    <name evidence="8" type="ORF">GCM10022223_58540</name>
</gene>
<dbReference type="CDD" id="cd02440">
    <property type="entry name" value="AdoMet_MTases"/>
    <property type="match status" value="1"/>
</dbReference>
<comment type="similarity">
    <text evidence="1">Belongs to the eukaryotic/archaeal PrmC-related family.</text>
</comment>
<evidence type="ECO:0000259" key="6">
    <source>
        <dbReference type="Pfam" id="PF23186"/>
    </source>
</evidence>
<keyword evidence="4" id="KW-0949">S-adenosyl-L-methionine</keyword>
<evidence type="ECO:0000256" key="3">
    <source>
        <dbReference type="ARBA" id="ARBA00022679"/>
    </source>
</evidence>
<evidence type="ECO:0000259" key="7">
    <source>
        <dbReference type="Pfam" id="PF25004"/>
    </source>
</evidence>
<reference evidence="9" key="1">
    <citation type="journal article" date="2019" name="Int. J. Syst. Evol. Microbiol.">
        <title>The Global Catalogue of Microorganisms (GCM) 10K type strain sequencing project: providing services to taxonomists for standard genome sequencing and annotation.</title>
        <authorList>
            <consortium name="The Broad Institute Genomics Platform"/>
            <consortium name="The Broad Institute Genome Sequencing Center for Infectious Disease"/>
            <person name="Wu L."/>
            <person name="Ma J."/>
        </authorList>
    </citation>
    <scope>NUCLEOTIDE SEQUENCE [LARGE SCALE GENOMIC DNA]</scope>
    <source>
        <strain evidence="9">JCM 16902</strain>
    </source>
</reference>
<keyword evidence="9" id="KW-1185">Reference proteome</keyword>
<sequence>MTADVTDPRTGELVGRLRTDLAGFTVDAVNDLLGPVAQAALGREQTLPARIVVSQHPDEPLAALVAVFLLGLEVPAARLAPAVPTIGLAGLAELGLIATAGNDPGDPVRALLDLRPYSTVDALGPADWWLISDFSEVATGHPLNEDHVLGVGGASLTLARCTIRRPTGRVLDLGTGCGIQALHAARHAQHVIGTDISARALHLARINWALNSGTVPGAVLEGRPGSLLEPVAGELFDLVVSNPPFVITPRSVPAATFEYRDGGMVGDDLVRHLIESVGTVLAPGGVAQFLGNWEGRRDEGWTDRVSSWLETSGLDGWVVQREWQDPAEYAETWIRDSGQHLGKDADDLYAAWLSDFASRGVDGVGFGLITLRRPESGEPRLRVVEERRSGPGLPWGDEVISTLERQDWLAAHDDDALLAAMLKVAPDVTEERHHLPGAEDPSVILLRQGGGAGRVVQAGTALAGFVGACSGDIPVGRLIAALASLLEVDGQALSTELLSDARNLVRDGLLEPTV</sequence>
<dbReference type="Gene3D" id="3.40.50.150">
    <property type="entry name" value="Vaccinia Virus protein VP39"/>
    <property type="match status" value="1"/>
</dbReference>
<keyword evidence="2 8" id="KW-0489">Methyltransferase</keyword>
<accession>A0ABP7AIB9</accession>
<name>A0ABP7AIB9_9ACTN</name>
<dbReference type="InterPro" id="IPR052190">
    <property type="entry name" value="Euk-Arch_PrmC-MTase"/>
</dbReference>
<evidence type="ECO:0000313" key="9">
    <source>
        <dbReference type="Proteomes" id="UP001501074"/>
    </source>
</evidence>
<feature type="domain" description="DUF7059" evidence="6">
    <location>
        <begin position="22"/>
        <end position="102"/>
    </location>
</feature>
<dbReference type="Pfam" id="PF25004">
    <property type="entry name" value="DUF7782"/>
    <property type="match status" value="1"/>
</dbReference>
<keyword evidence="3" id="KW-0808">Transferase</keyword>
<dbReference type="PANTHER" id="PTHR45875">
    <property type="entry name" value="METHYLTRANSFERASE N6AMT1"/>
    <property type="match status" value="1"/>
</dbReference>
<evidence type="ECO:0000256" key="4">
    <source>
        <dbReference type="ARBA" id="ARBA00022691"/>
    </source>
</evidence>
<dbReference type="InterPro" id="IPR029063">
    <property type="entry name" value="SAM-dependent_MTases_sf"/>
</dbReference>
<dbReference type="InterPro" id="IPR002052">
    <property type="entry name" value="DNA_methylase_N6_adenine_CS"/>
</dbReference>
<evidence type="ECO:0000256" key="2">
    <source>
        <dbReference type="ARBA" id="ARBA00022603"/>
    </source>
</evidence>
<organism evidence="8 9">
    <name type="scientific">Kineosporia mesophila</name>
    <dbReference type="NCBI Taxonomy" id="566012"/>
    <lineage>
        <taxon>Bacteria</taxon>
        <taxon>Bacillati</taxon>
        <taxon>Actinomycetota</taxon>
        <taxon>Actinomycetes</taxon>
        <taxon>Kineosporiales</taxon>
        <taxon>Kineosporiaceae</taxon>
        <taxon>Kineosporia</taxon>
    </lineage>
</organism>
<dbReference type="InterPro" id="IPR056684">
    <property type="entry name" value="DUF7782"/>
</dbReference>
<dbReference type="PROSITE" id="PS00092">
    <property type="entry name" value="N6_MTASE"/>
    <property type="match status" value="1"/>
</dbReference>
<dbReference type="Pfam" id="PF23186">
    <property type="entry name" value="DUF7059"/>
    <property type="match status" value="1"/>
</dbReference>
<protein>
    <submittedName>
        <fullName evidence="8">Methyltransferase</fullName>
    </submittedName>
</protein>
<dbReference type="Proteomes" id="UP001501074">
    <property type="component" value="Unassembled WGS sequence"/>
</dbReference>
<feature type="domain" description="Methyltransferase small" evidence="5">
    <location>
        <begin position="157"/>
        <end position="247"/>
    </location>
</feature>